<dbReference type="Gene3D" id="3.40.50.300">
    <property type="entry name" value="P-loop containing nucleotide triphosphate hydrolases"/>
    <property type="match status" value="1"/>
</dbReference>
<feature type="binding site" evidence="2">
    <location>
        <begin position="7"/>
        <end position="15"/>
    </location>
    <ligand>
        <name>ATP</name>
        <dbReference type="ChEBI" id="CHEBI:30616"/>
    </ligand>
</feature>
<evidence type="ECO:0000313" key="5">
    <source>
        <dbReference type="Proteomes" id="UP000256585"/>
    </source>
</evidence>
<dbReference type="InterPro" id="IPR050566">
    <property type="entry name" value="Deoxyribonucleoside_kinase"/>
</dbReference>
<dbReference type="InterPro" id="IPR027417">
    <property type="entry name" value="P-loop_NTPase"/>
</dbReference>
<keyword evidence="4" id="KW-0808">Transferase</keyword>
<evidence type="ECO:0000259" key="3">
    <source>
        <dbReference type="Pfam" id="PF01712"/>
    </source>
</evidence>
<keyword evidence="4" id="KW-0418">Kinase</keyword>
<proteinExistence type="predicted"/>
<dbReference type="GO" id="GO:0005524">
    <property type="term" value="F:ATP binding"/>
    <property type="evidence" value="ECO:0007669"/>
    <property type="project" value="UniProtKB-KW"/>
</dbReference>
<sequence>MVIGISGMIAAGKSSLSQKLAKYFPNSLLLHEFEENDEVFNTFLKWLYEKKPNLTIGFQSYIIENHSSKFNEIYEQLKKMPEENRHLFLDRFSIEHYIFAKLILKQKEAKYLEGYDALFSKLITKKELPDLVIFLDISFDTFKKRIFERGRKTEIDNWDSNYAYFKNLHENYFKLFKELAEKYNLNFKIVDTNDLTENQVFKKVLTIIEEEQKNEK</sequence>
<accession>A0A3Q9VA74</accession>
<dbReference type="InterPro" id="IPR031314">
    <property type="entry name" value="DNK_dom"/>
</dbReference>
<dbReference type="KEGG" id="mphc:DMC14_001785"/>
<keyword evidence="5" id="KW-1185">Reference proteome</keyword>
<dbReference type="GO" id="GO:0019136">
    <property type="term" value="F:deoxynucleoside kinase activity"/>
    <property type="evidence" value="ECO:0007669"/>
    <property type="project" value="InterPro"/>
</dbReference>
<feature type="active site" description="Proton acceptor" evidence="1">
    <location>
        <position position="90"/>
    </location>
</feature>
<reference evidence="4" key="1">
    <citation type="submission" date="2019-03" db="EMBL/GenBank/DDBJ databases">
        <title>Draft Sequence and Annotation of the Mycoplasma phocicerebrale Strain 1049T Genome.</title>
        <authorList>
            <person name="Frasca S.Jr."/>
            <person name="Kutish G.F."/>
            <person name="Castellanos Gell J."/>
            <person name="Michaels D.L."/>
            <person name="Brown D.R."/>
        </authorList>
    </citation>
    <scope>NUCLEOTIDE SEQUENCE</scope>
    <source>
        <strain evidence="4">1049</strain>
    </source>
</reference>
<dbReference type="EMBL" id="CP033058">
    <property type="protein sequence ID" value="AZZ65513.1"/>
    <property type="molecule type" value="Genomic_DNA"/>
</dbReference>
<feature type="binding site" evidence="2">
    <location>
        <begin position="145"/>
        <end position="149"/>
    </location>
    <ligand>
        <name>ATP</name>
        <dbReference type="ChEBI" id="CHEBI:30616"/>
    </ligand>
</feature>
<dbReference type="AlphaFoldDB" id="A0A3Q9VA74"/>
<keyword evidence="2" id="KW-0067">ATP-binding</keyword>
<protein>
    <submittedName>
        <fullName evidence="4">Deoxynucleoside kinase</fullName>
    </submittedName>
</protein>
<dbReference type="PANTHER" id="PTHR10513">
    <property type="entry name" value="DEOXYNUCLEOSIDE KINASE"/>
    <property type="match status" value="1"/>
</dbReference>
<dbReference type="RefSeq" id="WP_116171657.1">
    <property type="nucleotide sequence ID" value="NZ_CP033058.2"/>
</dbReference>
<dbReference type="OrthoDB" id="391791at2"/>
<dbReference type="SUPFAM" id="SSF52540">
    <property type="entry name" value="P-loop containing nucleoside triphosphate hydrolases"/>
    <property type="match status" value="1"/>
</dbReference>
<evidence type="ECO:0000256" key="2">
    <source>
        <dbReference type="PIRSR" id="PIRSR000705-3"/>
    </source>
</evidence>
<dbReference type="Pfam" id="PF01712">
    <property type="entry name" value="dNK"/>
    <property type="match status" value="1"/>
</dbReference>
<keyword evidence="2" id="KW-0547">Nucleotide-binding</keyword>
<name>A0A3Q9VA74_9BACT</name>
<gene>
    <name evidence="4" type="ORF">DMC14_001785</name>
</gene>
<evidence type="ECO:0000256" key="1">
    <source>
        <dbReference type="PIRSR" id="PIRSR000705-1"/>
    </source>
</evidence>
<dbReference type="GO" id="GO:0005737">
    <property type="term" value="C:cytoplasm"/>
    <property type="evidence" value="ECO:0007669"/>
    <property type="project" value="TreeGrafter"/>
</dbReference>
<organism evidence="4 5">
    <name type="scientific">Metamycoplasma phocicerebrale</name>
    <dbReference type="NCBI Taxonomy" id="142649"/>
    <lineage>
        <taxon>Bacteria</taxon>
        <taxon>Bacillati</taxon>
        <taxon>Mycoplasmatota</taxon>
        <taxon>Mycoplasmoidales</taxon>
        <taxon>Metamycoplasmataceae</taxon>
        <taxon>Metamycoplasma</taxon>
    </lineage>
</organism>
<evidence type="ECO:0000313" key="4">
    <source>
        <dbReference type="EMBL" id="AZZ65513.1"/>
    </source>
</evidence>
<dbReference type="InterPro" id="IPR002624">
    <property type="entry name" value="DCK/DGK"/>
</dbReference>
<dbReference type="Proteomes" id="UP000256585">
    <property type="component" value="Chromosome"/>
</dbReference>
<dbReference type="PANTHER" id="PTHR10513:SF35">
    <property type="entry name" value="DEOXYADENOSINE KINASE"/>
    <property type="match status" value="1"/>
</dbReference>
<feature type="domain" description="Deoxynucleoside kinase" evidence="3">
    <location>
        <begin position="3"/>
        <end position="208"/>
    </location>
</feature>
<dbReference type="PIRSF" id="PIRSF000705">
    <property type="entry name" value="DNK"/>
    <property type="match status" value="1"/>
</dbReference>